<evidence type="ECO:0000259" key="7">
    <source>
        <dbReference type="PROSITE" id="PS51481"/>
    </source>
</evidence>
<feature type="domain" description="DhaL" evidence="6">
    <location>
        <begin position="951"/>
        <end position="1148"/>
    </location>
</feature>
<dbReference type="InterPro" id="IPR004006">
    <property type="entry name" value="DhaK_dom"/>
</dbReference>
<keyword evidence="4" id="KW-0067">ATP-binding</keyword>
<evidence type="ECO:0000313" key="8">
    <source>
        <dbReference type="EMBL" id="OLP90947.1"/>
    </source>
</evidence>
<feature type="domain" description="DhaK" evidence="7">
    <location>
        <begin position="585"/>
        <end position="919"/>
    </location>
</feature>
<evidence type="ECO:0000256" key="2">
    <source>
        <dbReference type="ARBA" id="ARBA00022741"/>
    </source>
</evidence>
<dbReference type="InterPro" id="IPR029033">
    <property type="entry name" value="His_PPase_superfam"/>
</dbReference>
<accession>A0A1Q9D772</accession>
<name>A0A1Q9D772_SYMMI</name>
<sequence>MSSSPSKLFTPLQLGSIGALEHRVVLAPLTRNRATEPELAPSETAVLYYRQRASPGGLLITEAVHISPESLAYPSTPGIWSTTQVEAWSRVTQAVHERGGLIVCQLWHTGRVAHPDFAKHPSNVGERHRPGVSASQVQIVSRSGKPGKTLTYDGIRDFAVPRELSVEDLQRLIDDYTLAAQNAKAAGFDGVEIHAAHGYLIDQFLNNGVNRRTDQYGGSCENRCRLLRQVVEAVSGVWADGKVGVRLSPHDAPNGGNTFYGCTDSNPDAIYSHAVQALNEYPLAYLLVTEPRWVGKHDANPEKDPGFQMPLINLQKYRSLFHGVMIGAGGFTPASSYEACMEDRQGYDAIAFGRWFISNPDLPARLKAWHQSKSSRDRQEPTRDPPWLNRYDRNTFYASGAEGYIDYPSMEYEGAALSSNATTSIEHEGMIAGKYQLMDPSKVGTSLTATENTEARSLPKRGVRFVAHEGLHERGGGSTCDCRRPRRELQNEFPHVDYRLLKQHDPLWSAQRESQASMVARLHRFFKWLRTCPEEEVALVAHCSINFTMLNAVVDCSLDPHLADWFVTAEMRSMRVLWEEPRKETAKFIDGGHLVGLAKGHCQLYPHLLRIAQEGDEDSVHLRRDYQEFAASGHVALICGGGAGHEPLMAGFVGRGLLTASVTGALFAAPSPGAIFRAIMAAAGPAGCILVVKNYPGLRFNHAVAAERARSKGVTVELVIVSDDVGSQQGESEASRCLAGAAVVIKVAGSLAEDGKDLQEVRAAAQSTADATKTMALALRWRGVDWILELGVGIHGEAGVQEMSSLASLPGATDGRFATAVVRALLRQLLPATKLPPGEGVVLVLNNLGGTSPLEMSVLCDAAFRQLQDLGVEVAGCVQGTLVTCLDMHGVSLSLIPLADAPGQLLELLAAPAQVGSAWPGLLIPPEDSEAVVQNDLVPSPAAGTETGAAVAQTRAVISAACQMLISDSTVKALDEMDFECGDADCGGTHRDAAEALLATLEAVPGEPADALRFLAHHLEHQCRGAIGGIYVLGLEAAAKRVGSAPTLLDWAEALDAAGKAIQEYGGAQQGDRTILDAVLPAAEALRSCAKSPNALAEAVKAAKQGAKKTQQMVAKKGRAVHVPPSRQARSPDPGAVGFAKWLEAVERALRD</sequence>
<dbReference type="PROSITE" id="PS51481">
    <property type="entry name" value="DHAK"/>
    <property type="match status" value="1"/>
</dbReference>
<reference evidence="8 9" key="1">
    <citation type="submission" date="2016-02" db="EMBL/GenBank/DDBJ databases">
        <title>Genome analysis of coral dinoflagellate symbionts highlights evolutionary adaptations to a symbiotic lifestyle.</title>
        <authorList>
            <person name="Aranda M."/>
            <person name="Li Y."/>
            <person name="Liew Y.J."/>
            <person name="Baumgarten S."/>
            <person name="Simakov O."/>
            <person name="Wilson M."/>
            <person name="Piel J."/>
            <person name="Ashoor H."/>
            <person name="Bougouffa S."/>
            <person name="Bajic V.B."/>
            <person name="Ryu T."/>
            <person name="Ravasi T."/>
            <person name="Bayer T."/>
            <person name="Micklem G."/>
            <person name="Kim H."/>
            <person name="Bhak J."/>
            <person name="Lajeunesse T.C."/>
            <person name="Voolstra C.R."/>
        </authorList>
    </citation>
    <scope>NUCLEOTIDE SEQUENCE [LARGE SCALE GENOMIC DNA]</scope>
    <source>
        <strain evidence="8 9">CCMP2467</strain>
    </source>
</reference>
<dbReference type="InterPro" id="IPR013785">
    <property type="entry name" value="Aldolase_TIM"/>
</dbReference>
<protein>
    <submittedName>
        <fullName evidence="8">12-oxophytodienoate reductase 2</fullName>
    </submittedName>
</protein>
<dbReference type="Pfam" id="PF02733">
    <property type="entry name" value="Dak1"/>
    <property type="match status" value="1"/>
</dbReference>
<dbReference type="InterPro" id="IPR004007">
    <property type="entry name" value="DhaL_dom"/>
</dbReference>
<gene>
    <name evidence="8" type="primary">OPR2</name>
    <name evidence="8" type="ORF">AK812_SmicGene27410</name>
</gene>
<evidence type="ECO:0000259" key="6">
    <source>
        <dbReference type="PROSITE" id="PS51480"/>
    </source>
</evidence>
<dbReference type="SUPFAM" id="SSF51395">
    <property type="entry name" value="FMN-linked oxidoreductases"/>
    <property type="match status" value="1"/>
</dbReference>
<dbReference type="SUPFAM" id="SSF53254">
    <property type="entry name" value="Phosphoglycerate mutase-like"/>
    <property type="match status" value="1"/>
</dbReference>
<dbReference type="FunFam" id="3.40.50.10440:FF:000001">
    <property type="entry name" value="Dihydroxyacetone kinase, DhaK subunit"/>
    <property type="match status" value="1"/>
</dbReference>
<dbReference type="Pfam" id="PF02734">
    <property type="entry name" value="Dak2"/>
    <property type="match status" value="1"/>
</dbReference>
<dbReference type="OrthoDB" id="72788at2759"/>
<dbReference type="AlphaFoldDB" id="A0A1Q9D772"/>
<feature type="compositionally biased region" description="Basic and acidic residues" evidence="5">
    <location>
        <begin position="374"/>
        <end position="383"/>
    </location>
</feature>
<dbReference type="Proteomes" id="UP000186817">
    <property type="component" value="Unassembled WGS sequence"/>
</dbReference>
<dbReference type="Gene3D" id="3.40.50.10440">
    <property type="entry name" value="Dihydroxyacetone kinase, domain 1"/>
    <property type="match status" value="1"/>
</dbReference>
<dbReference type="Gene3D" id="3.20.20.70">
    <property type="entry name" value="Aldolase class I"/>
    <property type="match status" value="1"/>
</dbReference>
<dbReference type="GO" id="GO:0010181">
    <property type="term" value="F:FMN binding"/>
    <property type="evidence" value="ECO:0007669"/>
    <property type="project" value="InterPro"/>
</dbReference>
<dbReference type="PROSITE" id="PS51480">
    <property type="entry name" value="DHAL"/>
    <property type="match status" value="1"/>
</dbReference>
<evidence type="ECO:0000256" key="1">
    <source>
        <dbReference type="ARBA" id="ARBA00022679"/>
    </source>
</evidence>
<dbReference type="Gene3D" id="3.40.50.1240">
    <property type="entry name" value="Phosphoglycerate mutase-like"/>
    <property type="match status" value="1"/>
</dbReference>
<dbReference type="EMBL" id="LSRX01000686">
    <property type="protein sequence ID" value="OLP90947.1"/>
    <property type="molecule type" value="Genomic_DNA"/>
</dbReference>
<dbReference type="Gene3D" id="3.30.1180.20">
    <property type="entry name" value="Dihydroxyacetone kinase, domain 2"/>
    <property type="match status" value="1"/>
</dbReference>
<dbReference type="InterPro" id="IPR050861">
    <property type="entry name" value="Dihydroxyacetone_Kinase"/>
</dbReference>
<keyword evidence="9" id="KW-1185">Reference proteome</keyword>
<comment type="caution">
    <text evidence="8">The sequence shown here is derived from an EMBL/GenBank/DDBJ whole genome shotgun (WGS) entry which is preliminary data.</text>
</comment>
<dbReference type="Gene3D" id="1.25.40.340">
    <property type="match status" value="1"/>
</dbReference>
<dbReference type="SUPFAM" id="SSF82549">
    <property type="entry name" value="DAK1/DegV-like"/>
    <property type="match status" value="1"/>
</dbReference>
<dbReference type="Pfam" id="PF00724">
    <property type="entry name" value="Oxidored_FMN"/>
    <property type="match status" value="1"/>
</dbReference>
<keyword evidence="2" id="KW-0547">Nucleotide-binding</keyword>
<evidence type="ECO:0000256" key="5">
    <source>
        <dbReference type="SAM" id="MobiDB-lite"/>
    </source>
</evidence>
<evidence type="ECO:0000256" key="4">
    <source>
        <dbReference type="ARBA" id="ARBA00022840"/>
    </source>
</evidence>
<dbReference type="GO" id="GO:0005829">
    <property type="term" value="C:cytosol"/>
    <property type="evidence" value="ECO:0007669"/>
    <property type="project" value="TreeGrafter"/>
</dbReference>
<dbReference type="GO" id="GO:0005524">
    <property type="term" value="F:ATP binding"/>
    <property type="evidence" value="ECO:0007669"/>
    <property type="project" value="UniProtKB-KW"/>
</dbReference>
<dbReference type="PANTHER" id="PTHR28629:SF4">
    <property type="entry name" value="TRIOKINASE_FMN CYCLASE"/>
    <property type="match status" value="1"/>
</dbReference>
<dbReference type="GO" id="GO:0019563">
    <property type="term" value="P:glycerol catabolic process"/>
    <property type="evidence" value="ECO:0007669"/>
    <property type="project" value="TreeGrafter"/>
</dbReference>
<dbReference type="CDD" id="cd02933">
    <property type="entry name" value="OYE_like_FMN"/>
    <property type="match status" value="1"/>
</dbReference>
<keyword evidence="1" id="KW-0808">Transferase</keyword>
<organism evidence="8 9">
    <name type="scientific">Symbiodinium microadriaticum</name>
    <name type="common">Dinoflagellate</name>
    <name type="synonym">Zooxanthella microadriatica</name>
    <dbReference type="NCBI Taxonomy" id="2951"/>
    <lineage>
        <taxon>Eukaryota</taxon>
        <taxon>Sar</taxon>
        <taxon>Alveolata</taxon>
        <taxon>Dinophyceae</taxon>
        <taxon>Suessiales</taxon>
        <taxon>Symbiodiniaceae</taxon>
        <taxon>Symbiodinium</taxon>
    </lineage>
</organism>
<dbReference type="SMART" id="SM01120">
    <property type="entry name" value="Dak2"/>
    <property type="match status" value="1"/>
</dbReference>
<dbReference type="PANTHER" id="PTHR28629">
    <property type="entry name" value="TRIOKINASE/FMN CYCLASE"/>
    <property type="match status" value="1"/>
</dbReference>
<dbReference type="SUPFAM" id="SSF101473">
    <property type="entry name" value="DhaL-like"/>
    <property type="match status" value="1"/>
</dbReference>
<dbReference type="InterPro" id="IPR001155">
    <property type="entry name" value="OxRdtase_FMN_N"/>
</dbReference>
<evidence type="ECO:0000256" key="3">
    <source>
        <dbReference type="ARBA" id="ARBA00022777"/>
    </source>
</evidence>
<keyword evidence="3" id="KW-0418">Kinase</keyword>
<dbReference type="InterPro" id="IPR036117">
    <property type="entry name" value="DhaL_dom_sf"/>
</dbReference>
<dbReference type="GO" id="GO:0016491">
    <property type="term" value="F:oxidoreductase activity"/>
    <property type="evidence" value="ECO:0007669"/>
    <property type="project" value="InterPro"/>
</dbReference>
<feature type="region of interest" description="Disordered" evidence="5">
    <location>
        <begin position="368"/>
        <end position="389"/>
    </location>
</feature>
<evidence type="ECO:0000313" key="9">
    <source>
        <dbReference type="Proteomes" id="UP000186817"/>
    </source>
</evidence>
<proteinExistence type="predicted"/>
<dbReference type="GO" id="GO:0004371">
    <property type="term" value="F:glycerone kinase activity"/>
    <property type="evidence" value="ECO:0007669"/>
    <property type="project" value="InterPro"/>
</dbReference>